<dbReference type="Proteomes" id="UP000692954">
    <property type="component" value="Unassembled WGS sequence"/>
</dbReference>
<dbReference type="InterPro" id="IPR053793">
    <property type="entry name" value="PB1-like"/>
</dbReference>
<organism evidence="2 3">
    <name type="scientific">Paramecium sonneborni</name>
    <dbReference type="NCBI Taxonomy" id="65129"/>
    <lineage>
        <taxon>Eukaryota</taxon>
        <taxon>Sar</taxon>
        <taxon>Alveolata</taxon>
        <taxon>Ciliophora</taxon>
        <taxon>Intramacronucleata</taxon>
        <taxon>Oligohymenophorea</taxon>
        <taxon>Peniculida</taxon>
        <taxon>Parameciidae</taxon>
        <taxon>Paramecium</taxon>
    </lineage>
</organism>
<comment type="caution">
    <text evidence="2">The sequence shown here is derived from an EMBL/GenBank/DDBJ whole genome shotgun (WGS) entry which is preliminary data.</text>
</comment>
<evidence type="ECO:0000313" key="3">
    <source>
        <dbReference type="Proteomes" id="UP000692954"/>
    </source>
</evidence>
<proteinExistence type="predicted"/>
<keyword evidence="3" id="KW-1185">Reference proteome</keyword>
<accession>A0A8S1LZ70</accession>
<evidence type="ECO:0000313" key="2">
    <source>
        <dbReference type="EMBL" id="CAD8073988.1"/>
    </source>
</evidence>
<dbReference type="EMBL" id="CAJJDN010000031">
    <property type="protein sequence ID" value="CAD8073988.1"/>
    <property type="molecule type" value="Genomic_DNA"/>
</dbReference>
<dbReference type="OrthoDB" id="299530at2759"/>
<gene>
    <name evidence="2" type="ORF">PSON_ATCC_30995.1.T0310259</name>
</gene>
<feature type="domain" description="PB1" evidence="1">
    <location>
        <begin position="1"/>
        <end position="78"/>
    </location>
</feature>
<evidence type="ECO:0000259" key="1">
    <source>
        <dbReference type="PROSITE" id="PS51745"/>
    </source>
</evidence>
<dbReference type="PROSITE" id="PS51745">
    <property type="entry name" value="PB1"/>
    <property type="match status" value="1"/>
</dbReference>
<sequence>MIQIKINKNIYFSSRQLNSFDDLLQEYQFQFETNQNEDNLLFYFIDGDGDKVVIQNDYDFKEFIKLSAEFLKITVEQKDKEDFAEIVYHNDIKKDAIKKKIMKLLEYY</sequence>
<dbReference type="AlphaFoldDB" id="A0A8S1LZ70"/>
<protein>
    <recommendedName>
        <fullName evidence="1">PB1 domain-containing protein</fullName>
    </recommendedName>
</protein>
<reference evidence="2" key="1">
    <citation type="submission" date="2021-01" db="EMBL/GenBank/DDBJ databases">
        <authorList>
            <consortium name="Genoscope - CEA"/>
            <person name="William W."/>
        </authorList>
    </citation>
    <scope>NUCLEOTIDE SEQUENCE</scope>
</reference>
<name>A0A8S1LZ70_9CILI</name>